<feature type="domain" description="ABM" evidence="1">
    <location>
        <begin position="2"/>
        <end position="90"/>
    </location>
</feature>
<keyword evidence="3" id="KW-1185">Reference proteome</keyword>
<evidence type="ECO:0000313" key="3">
    <source>
        <dbReference type="Proteomes" id="UP000767291"/>
    </source>
</evidence>
<protein>
    <submittedName>
        <fullName evidence="2">Quinol monooxygenase YgiN</fullName>
    </submittedName>
</protein>
<dbReference type="Proteomes" id="UP000767291">
    <property type="component" value="Unassembled WGS sequence"/>
</dbReference>
<dbReference type="Gene3D" id="3.30.70.100">
    <property type="match status" value="1"/>
</dbReference>
<dbReference type="RefSeq" id="WP_027702807.1">
    <property type="nucleotide sequence ID" value="NZ_BAAACS010000011.1"/>
</dbReference>
<accession>A0ABS4EC05</accession>
<reference evidence="2 3" key="1">
    <citation type="submission" date="2021-03" db="EMBL/GenBank/DDBJ databases">
        <title>Genomic Encyclopedia of Type Strains, Phase IV (KMG-IV): sequencing the most valuable type-strain genomes for metagenomic binning, comparative biology and taxonomic classification.</title>
        <authorList>
            <person name="Goeker M."/>
        </authorList>
    </citation>
    <scope>NUCLEOTIDE SEQUENCE [LARGE SCALE GENOMIC DNA]</scope>
    <source>
        <strain evidence="2 3">DSM 1289</strain>
    </source>
</reference>
<dbReference type="InterPro" id="IPR007138">
    <property type="entry name" value="ABM_dom"/>
</dbReference>
<evidence type="ECO:0000313" key="2">
    <source>
        <dbReference type="EMBL" id="MBP1855473.1"/>
    </source>
</evidence>
<keyword evidence="2" id="KW-0560">Oxidoreductase</keyword>
<dbReference type="PROSITE" id="PS51725">
    <property type="entry name" value="ABM"/>
    <property type="match status" value="1"/>
</dbReference>
<evidence type="ECO:0000259" key="1">
    <source>
        <dbReference type="PROSITE" id="PS51725"/>
    </source>
</evidence>
<sequence>MVKIIAKFFIKEDEFEKALQLCEKLVAETRKEAGCVSYEVYQDNNDKNQIVILEEWKNQECLDKHSQADHFKFYVPQIVELSTEKITNFYSKVL</sequence>
<comment type="caution">
    <text evidence="2">The sequence shown here is derived from an EMBL/GenBank/DDBJ whole genome shotgun (WGS) entry which is preliminary data.</text>
</comment>
<keyword evidence="2" id="KW-0503">Monooxygenase</keyword>
<dbReference type="GO" id="GO:0004497">
    <property type="term" value="F:monooxygenase activity"/>
    <property type="evidence" value="ECO:0007669"/>
    <property type="project" value="UniProtKB-KW"/>
</dbReference>
<dbReference type="PANTHER" id="PTHR33336">
    <property type="entry name" value="QUINOL MONOOXYGENASE YGIN-RELATED"/>
    <property type="match status" value="1"/>
</dbReference>
<dbReference type="InterPro" id="IPR011008">
    <property type="entry name" value="Dimeric_a/b-barrel"/>
</dbReference>
<dbReference type="PANTHER" id="PTHR33336:SF15">
    <property type="entry name" value="ABM DOMAIN-CONTAINING PROTEIN"/>
    <property type="match status" value="1"/>
</dbReference>
<dbReference type="Pfam" id="PF03992">
    <property type="entry name" value="ABM"/>
    <property type="match status" value="1"/>
</dbReference>
<proteinExistence type="predicted"/>
<gene>
    <name evidence="2" type="ORF">J2Z43_001868</name>
</gene>
<dbReference type="InterPro" id="IPR050744">
    <property type="entry name" value="AI-2_Isomerase_LsrG"/>
</dbReference>
<organism evidence="2 3">
    <name type="scientific">Metaclostridioides mangenotii</name>
    <dbReference type="NCBI Taxonomy" id="1540"/>
    <lineage>
        <taxon>Bacteria</taxon>
        <taxon>Bacillati</taxon>
        <taxon>Bacillota</taxon>
        <taxon>Clostridia</taxon>
        <taxon>Peptostreptococcales</taxon>
        <taxon>Peptostreptococcaceae</taxon>
        <taxon>Metaclostridioides</taxon>
    </lineage>
</organism>
<name>A0ABS4EC05_9FIRM</name>
<dbReference type="SUPFAM" id="SSF54909">
    <property type="entry name" value="Dimeric alpha+beta barrel"/>
    <property type="match status" value="1"/>
</dbReference>
<dbReference type="EMBL" id="JAGGJX010000003">
    <property type="protein sequence ID" value="MBP1855473.1"/>
    <property type="molecule type" value="Genomic_DNA"/>
</dbReference>